<feature type="transmembrane region" description="Helical" evidence="1">
    <location>
        <begin position="52"/>
        <end position="69"/>
    </location>
</feature>
<feature type="transmembrane region" description="Helical" evidence="1">
    <location>
        <begin position="7"/>
        <end position="24"/>
    </location>
</feature>
<feature type="transmembrane region" description="Helical" evidence="1">
    <location>
        <begin position="530"/>
        <end position="554"/>
    </location>
</feature>
<proteinExistence type="predicted"/>
<dbReference type="RefSeq" id="WP_202010671.1">
    <property type="nucleotide sequence ID" value="NZ_JAERRB010000004.1"/>
</dbReference>
<evidence type="ECO:0000313" key="2">
    <source>
        <dbReference type="EMBL" id="MBL0742435.1"/>
    </source>
</evidence>
<feature type="transmembrane region" description="Helical" evidence="1">
    <location>
        <begin position="500"/>
        <end position="518"/>
    </location>
</feature>
<gene>
    <name evidence="2" type="ORF">JI741_14505</name>
</gene>
<keyword evidence="3" id="KW-1185">Reference proteome</keyword>
<organism evidence="2 3">
    <name type="scientific">Chryseolinea lacunae</name>
    <dbReference type="NCBI Taxonomy" id="2801331"/>
    <lineage>
        <taxon>Bacteria</taxon>
        <taxon>Pseudomonadati</taxon>
        <taxon>Bacteroidota</taxon>
        <taxon>Cytophagia</taxon>
        <taxon>Cytophagales</taxon>
        <taxon>Fulvivirgaceae</taxon>
        <taxon>Chryseolinea</taxon>
    </lineage>
</organism>
<keyword evidence="1" id="KW-1133">Transmembrane helix</keyword>
<feature type="transmembrane region" description="Helical" evidence="1">
    <location>
        <begin position="257"/>
        <end position="280"/>
    </location>
</feature>
<dbReference type="EMBL" id="JAERRB010000004">
    <property type="protein sequence ID" value="MBL0742435.1"/>
    <property type="molecule type" value="Genomic_DNA"/>
</dbReference>
<dbReference type="InterPro" id="IPR021280">
    <property type="entry name" value="TMEM260-like"/>
</dbReference>
<feature type="transmembrane region" description="Helical" evidence="1">
    <location>
        <begin position="287"/>
        <end position="309"/>
    </location>
</feature>
<feature type="transmembrane region" description="Helical" evidence="1">
    <location>
        <begin position="76"/>
        <end position="98"/>
    </location>
</feature>
<feature type="transmembrane region" description="Helical" evidence="1">
    <location>
        <begin position="147"/>
        <end position="165"/>
    </location>
</feature>
<feature type="transmembrane region" description="Helical" evidence="1">
    <location>
        <begin position="476"/>
        <end position="493"/>
    </location>
</feature>
<name>A0ABS1KSJ0_9BACT</name>
<keyword evidence="1" id="KW-0812">Transmembrane</keyword>
<dbReference type="PANTHER" id="PTHR16214:SF3">
    <property type="entry name" value="TRANSMEMBRANE PROTEIN 260"/>
    <property type="match status" value="1"/>
</dbReference>
<dbReference type="PANTHER" id="PTHR16214">
    <property type="entry name" value="TRANSMEMBRANE PROTEIN 260"/>
    <property type="match status" value="1"/>
</dbReference>
<protein>
    <submittedName>
        <fullName evidence="2">DUF2723 domain-containing protein</fullName>
    </submittedName>
</protein>
<evidence type="ECO:0000313" key="3">
    <source>
        <dbReference type="Proteomes" id="UP000613030"/>
    </source>
</evidence>
<evidence type="ECO:0000256" key="1">
    <source>
        <dbReference type="SAM" id="Phobius"/>
    </source>
</evidence>
<feature type="transmembrane region" description="Helical" evidence="1">
    <location>
        <begin position="215"/>
        <end position="237"/>
    </location>
</feature>
<dbReference type="Pfam" id="PF11028">
    <property type="entry name" value="TMEM260-like"/>
    <property type="match status" value="1"/>
</dbReference>
<reference evidence="2 3" key="1">
    <citation type="submission" date="2021-01" db="EMBL/GenBank/DDBJ databases">
        <title>Chryseolinea sp. Jin1 Genome sequencing and assembly.</title>
        <authorList>
            <person name="Kim I."/>
        </authorList>
    </citation>
    <scope>NUCLEOTIDE SEQUENCE [LARGE SCALE GENOMIC DNA]</scope>
    <source>
        <strain evidence="2 3">Jin1</strain>
    </source>
</reference>
<dbReference type="Proteomes" id="UP000613030">
    <property type="component" value="Unassembled WGS sequence"/>
</dbReference>
<feature type="transmembrane region" description="Helical" evidence="1">
    <location>
        <begin position="566"/>
        <end position="584"/>
    </location>
</feature>
<dbReference type="InterPro" id="IPR052724">
    <property type="entry name" value="GT117_domain-containing"/>
</dbReference>
<sequence length="988" mass="112745">MNFQKTNNIFGWAVFVIALITYWLTMEETASYWDCGEFIAVSFKLEVPHPPGAPLFLLIGRLFSFLAFGDITKVAYWINFSSVLASAFCVMFLFWSIVLFGRKLLRVTSDADLTEYKLWVLMGAGLVGSLAYTFSDSAWFSAVEAEVYAMSSFFTAFVVWAMLKWDVIEDESKANRWLLLIFYMVGLSIGVHLLNLVTIPALALIYYFKKYKPTSWGVVAAMAVSLVIIFFVNDIIIPGLPTYASYFELYFVNSLGLPFGSGVIVFSLLVIGGLVWTIYYSQVNAKVLLNTFATATAFILIGYASYALVVIRSADNPPIDENDPSDVMTYVSYLKREQYGSRPLLYGPYFTSQPIGMKEGDAIYKKGKDRYEVKDHKFEYEYEPGSETILPRVWSSDPDHAQIYRESLGLSEGQKPSFSQNLYFMFEHQIGWMYVRYFFFNFAGRESDIQNASWISPSGWFEKLPPSLAENRGHNNFFMIPFVLGLFGLFYQSVNNSRNFVVVGLLFILTGVALVVYLNSPPTEPRERDYIYTGSYYAYCFWIGFGVIAIAEFLKGFIKSARTPAIVATVLGLSAPALMAAQGWDDHDRSNRYFSVDSAVNYLQSCEPNAILFTGGDNDTFPLWYSQEVENVRTDMRVIVLSYYNTDWYIEQSMRKVYTSDAFPYTLTADNYRQAGLNDYLPYYETGIKQMDLHKFLELVKSDNKSLLHPSYGGSRNMLPSKEIVLKVDVDKVRKLGIIPAGMDSLVVPEMHFKVRGGGLEKKDLAMLDVLATANWERPLYVNNTSLSQFNVDLSRYVVQEGNAYRILPLYNPRPFNQQELVNTQLSYRNMLTKFQFRNLDDPKVYYNQDYRNFVLNHRSSFNSLAQFLIAQGDTAKAREVLLFALAKMPDKSIPYDYTNAQTLDMLFDVGEKEKALDIANVMSKRADELATYYITKRDFGRELQVNIVILGELQRVLYKYGEADLAKKIEEQYEKHAAVLQGGRSGF</sequence>
<accession>A0ABS1KSJ0</accession>
<comment type="caution">
    <text evidence="2">The sequence shown here is derived from an EMBL/GenBank/DDBJ whole genome shotgun (WGS) entry which is preliminary data.</text>
</comment>
<keyword evidence="1" id="KW-0472">Membrane</keyword>
<feature type="transmembrane region" description="Helical" evidence="1">
    <location>
        <begin position="118"/>
        <end position="135"/>
    </location>
</feature>
<feature type="transmembrane region" description="Helical" evidence="1">
    <location>
        <begin position="177"/>
        <end position="208"/>
    </location>
</feature>